<name>A0A0E0PXY6_ORYRU</name>
<dbReference type="AlphaFoldDB" id="A0A0E0PXY6"/>
<dbReference type="GO" id="GO:0003676">
    <property type="term" value="F:nucleic acid binding"/>
    <property type="evidence" value="ECO:0007669"/>
    <property type="project" value="InterPro"/>
</dbReference>
<dbReference type="HOGENOM" id="CLU_044781_1_0_1"/>
<protein>
    <recommendedName>
        <fullName evidence="3">CCHC-type domain-containing protein</fullName>
    </recommendedName>
</protein>
<feature type="region of interest" description="Disordered" evidence="2">
    <location>
        <begin position="265"/>
        <end position="289"/>
    </location>
</feature>
<evidence type="ECO:0000259" key="3">
    <source>
        <dbReference type="PROSITE" id="PS50158"/>
    </source>
</evidence>
<dbReference type="EnsemblPlants" id="ORUFI06G15960.1">
    <property type="protein sequence ID" value="ORUFI06G15960.1"/>
    <property type="gene ID" value="ORUFI06G15960"/>
</dbReference>
<organism evidence="4 5">
    <name type="scientific">Oryza rufipogon</name>
    <name type="common">Brownbeard rice</name>
    <name type="synonym">Asian wild rice</name>
    <dbReference type="NCBI Taxonomy" id="4529"/>
    <lineage>
        <taxon>Eukaryota</taxon>
        <taxon>Viridiplantae</taxon>
        <taxon>Streptophyta</taxon>
        <taxon>Embryophyta</taxon>
        <taxon>Tracheophyta</taxon>
        <taxon>Spermatophyta</taxon>
        <taxon>Magnoliopsida</taxon>
        <taxon>Liliopsida</taxon>
        <taxon>Poales</taxon>
        <taxon>Poaceae</taxon>
        <taxon>BOP clade</taxon>
        <taxon>Oryzoideae</taxon>
        <taxon>Oryzeae</taxon>
        <taxon>Oryzinae</taxon>
        <taxon>Oryza</taxon>
    </lineage>
</organism>
<proteinExistence type="predicted"/>
<dbReference type="GO" id="GO:0008270">
    <property type="term" value="F:zinc ion binding"/>
    <property type="evidence" value="ECO:0007669"/>
    <property type="project" value="UniProtKB-KW"/>
</dbReference>
<feature type="domain" description="CCHC-type" evidence="3">
    <location>
        <begin position="19"/>
        <end position="34"/>
    </location>
</feature>
<dbReference type="PROSITE" id="PS50158">
    <property type="entry name" value="ZF_CCHC"/>
    <property type="match status" value="1"/>
</dbReference>
<evidence type="ECO:0000313" key="5">
    <source>
        <dbReference type="Proteomes" id="UP000008022"/>
    </source>
</evidence>
<dbReference type="InterPro" id="IPR036875">
    <property type="entry name" value="Znf_CCHC_sf"/>
</dbReference>
<evidence type="ECO:0000313" key="4">
    <source>
        <dbReference type="EnsemblPlants" id="ORUFI06G15960.1"/>
    </source>
</evidence>
<keyword evidence="5" id="KW-1185">Reference proteome</keyword>
<keyword evidence="1" id="KW-0479">Metal-binding</keyword>
<dbReference type="Gramene" id="ORUFI06G15960.1">
    <property type="protein sequence ID" value="ORUFI06G15960.1"/>
    <property type="gene ID" value="ORUFI06G15960"/>
</dbReference>
<keyword evidence="1" id="KW-0863">Zinc-finger</keyword>
<keyword evidence="1" id="KW-0862">Zinc</keyword>
<evidence type="ECO:0000256" key="2">
    <source>
        <dbReference type="SAM" id="MobiDB-lite"/>
    </source>
</evidence>
<dbReference type="SMART" id="SM00343">
    <property type="entry name" value="ZnF_C2HC"/>
    <property type="match status" value="2"/>
</dbReference>
<dbReference type="Proteomes" id="UP000008022">
    <property type="component" value="Unassembled WGS sequence"/>
</dbReference>
<dbReference type="SUPFAM" id="SSF57756">
    <property type="entry name" value="Retrovirus zinc finger-like domains"/>
    <property type="match status" value="1"/>
</dbReference>
<dbReference type="Gene3D" id="4.10.60.10">
    <property type="entry name" value="Zinc finger, CCHC-type"/>
    <property type="match status" value="1"/>
</dbReference>
<accession>A0A0E0PXY6</accession>
<reference evidence="4" key="2">
    <citation type="submission" date="2015-06" db="UniProtKB">
        <authorList>
            <consortium name="EnsemblPlants"/>
        </authorList>
    </citation>
    <scope>IDENTIFICATION</scope>
</reference>
<sequence>MEEDPISARNLNSNFMLSCTRCLDKGHIASDCSEPVRCHSCLEAGHMARFCATRPAKAHQPVGKFPKLSSRNNLQQAAEAEIEDAWGQDHPMGQVEENLGQLIILPNQKEQELNLFEQELKDIADSEGPKHPSFYPMAGLQEKIDHLCKAKEIMQASQIPSPTSLPYNSPFMTLPSSPEVTPAVLQIPMAPVKKRDGKTVLYNPARRQSSRLLNANQELKFDHQMGIGKPRGKSAKKLKELADSSPSDCSLSLLQKMGVDLCGLNPEDVAESSLGGEKRKKLPRPNMDD</sequence>
<dbReference type="InterPro" id="IPR001878">
    <property type="entry name" value="Znf_CCHC"/>
</dbReference>
<reference evidence="5" key="1">
    <citation type="submission" date="2013-06" db="EMBL/GenBank/DDBJ databases">
        <authorList>
            <person name="Zhao Q."/>
        </authorList>
    </citation>
    <scope>NUCLEOTIDE SEQUENCE</scope>
    <source>
        <strain evidence="5">cv. W1943</strain>
    </source>
</reference>
<evidence type="ECO:0000256" key="1">
    <source>
        <dbReference type="PROSITE-ProRule" id="PRU00047"/>
    </source>
</evidence>